<name>B7KTS8_METC4</name>
<accession>B7KTS8</accession>
<dbReference type="KEGG" id="mch:Mchl_3303"/>
<dbReference type="Proteomes" id="UP000002385">
    <property type="component" value="Chromosome"/>
</dbReference>
<evidence type="ECO:0000313" key="1">
    <source>
        <dbReference type="EMBL" id="ACK84138.1"/>
    </source>
</evidence>
<dbReference type="PROSITE" id="PS51257">
    <property type="entry name" value="PROKAR_LIPOPROTEIN"/>
    <property type="match status" value="1"/>
</dbReference>
<reference evidence="2" key="1">
    <citation type="submission" date="2008-12" db="EMBL/GenBank/DDBJ databases">
        <title>Complete sequence of chromosome of Methylobacterium chloromethanicum CM4.</title>
        <authorList>
            <consortium name="US DOE Joint Genome Institute"/>
            <person name="Lucas S."/>
            <person name="Copeland A."/>
            <person name="Lapidus A."/>
            <person name="Glavina del Rio T."/>
            <person name="Dalin E."/>
            <person name="Tice H."/>
            <person name="Bruce D."/>
            <person name="Goodwin L."/>
            <person name="Pitluck S."/>
            <person name="Chertkov O."/>
            <person name="Brettin T."/>
            <person name="Detter J.C."/>
            <person name="Han C."/>
            <person name="Larimer F."/>
            <person name="Land M."/>
            <person name="Hauser L."/>
            <person name="Kyrpides N."/>
            <person name="Mikhailova N."/>
            <person name="Marx C."/>
            <person name="Richardson P."/>
        </authorList>
    </citation>
    <scope>NUCLEOTIDE SEQUENCE [LARGE SCALE GENOMIC DNA]</scope>
    <source>
        <strain evidence="2">CM4 / NCIMB 13688</strain>
    </source>
</reference>
<dbReference type="AlphaFoldDB" id="B7KTS8"/>
<organism evidence="1 2">
    <name type="scientific">Methylorubrum extorquens (strain CM4 / NCIMB 13688)</name>
    <name type="common">Methylobacterium extorquens</name>
    <dbReference type="NCBI Taxonomy" id="440085"/>
    <lineage>
        <taxon>Bacteria</taxon>
        <taxon>Pseudomonadati</taxon>
        <taxon>Pseudomonadota</taxon>
        <taxon>Alphaproteobacteria</taxon>
        <taxon>Hyphomicrobiales</taxon>
        <taxon>Methylobacteriaceae</taxon>
        <taxon>Methylorubrum</taxon>
    </lineage>
</organism>
<gene>
    <name evidence="1" type="ordered locus">Mchl_3303</name>
</gene>
<sequence length="222" mass="24203">MAALTPKSSRLSPTFLATFLGCTTSAAWTLEKQRGLRSAPEAIVDLQADLVQRKGQEHENRCMAALREQRGAPVVIGRGSPEQAMRAARAAMDRGAPLIAQAALADGPWIGYADFLVRVETACPNWVWSYEPWDAKLSHSAQPAHVLQIALYGDLLARVQGRVAEHGALMLGSSDPAVPHVTELFRLAEVRHYVRRAARRLPDALLAEALAPDENRLLEAAE</sequence>
<evidence type="ECO:0008006" key="3">
    <source>
        <dbReference type="Google" id="ProtNLM"/>
    </source>
</evidence>
<dbReference type="HOGENOM" id="CLU_1244113_0_0_5"/>
<dbReference type="EMBL" id="CP001298">
    <property type="protein sequence ID" value="ACK84138.1"/>
    <property type="molecule type" value="Genomic_DNA"/>
</dbReference>
<evidence type="ECO:0000313" key="2">
    <source>
        <dbReference type="Proteomes" id="UP000002385"/>
    </source>
</evidence>
<reference evidence="1 2" key="2">
    <citation type="journal article" date="2012" name="J. Bacteriol.">
        <title>Complete genome sequences of six strains of the genus Methylobacterium.</title>
        <authorList>
            <person name="Marx C.J."/>
            <person name="Bringel F."/>
            <person name="Chistoserdova L."/>
            <person name="Moulin L."/>
            <person name="Farhan Ul Haque M."/>
            <person name="Fleischman D.E."/>
            <person name="Gruffaz C."/>
            <person name="Jourand P."/>
            <person name="Knief C."/>
            <person name="Lee M.C."/>
            <person name="Muller E.E."/>
            <person name="Nadalig T."/>
            <person name="Peyraud R."/>
            <person name="Roselli S."/>
            <person name="Russ L."/>
            <person name="Goodwin L.A."/>
            <person name="Ivanova N."/>
            <person name="Kyrpides N."/>
            <person name="Lajus A."/>
            <person name="Land M.L."/>
            <person name="Medigue C."/>
            <person name="Mikhailova N."/>
            <person name="Nolan M."/>
            <person name="Woyke T."/>
            <person name="Stolyar S."/>
            <person name="Vorholt J.A."/>
            <person name="Vuilleumier S."/>
        </authorList>
    </citation>
    <scope>NUCLEOTIDE SEQUENCE [LARGE SCALE GENOMIC DNA]</scope>
    <source>
        <strain evidence="2">CM4 / NCIMB 13688</strain>
    </source>
</reference>
<proteinExistence type="predicted"/>
<protein>
    <recommendedName>
        <fullName evidence="3">PD-(D/E)XK endonuclease-like domain-containing protein</fullName>
    </recommendedName>
</protein>